<dbReference type="Pfam" id="PF08241">
    <property type="entry name" value="Methyltransf_11"/>
    <property type="match status" value="1"/>
</dbReference>
<dbReference type="InterPro" id="IPR013216">
    <property type="entry name" value="Methyltransf_11"/>
</dbReference>
<dbReference type="InterPro" id="IPR029063">
    <property type="entry name" value="SAM-dependent_MTases_sf"/>
</dbReference>
<dbReference type="Proteomes" id="UP001156882">
    <property type="component" value="Unassembled WGS sequence"/>
</dbReference>
<dbReference type="SUPFAM" id="SSF53335">
    <property type="entry name" value="S-adenosyl-L-methionine-dependent methyltransferases"/>
    <property type="match status" value="1"/>
</dbReference>
<proteinExistence type="predicted"/>
<dbReference type="CDD" id="cd02440">
    <property type="entry name" value="AdoMet_MTases"/>
    <property type="match status" value="1"/>
</dbReference>
<dbReference type="GO" id="GO:0008168">
    <property type="term" value="F:methyltransferase activity"/>
    <property type="evidence" value="ECO:0007669"/>
    <property type="project" value="UniProtKB-KW"/>
</dbReference>
<comment type="caution">
    <text evidence="2">The sequence shown here is derived from an EMBL/GenBank/DDBJ whole genome shotgun (WGS) entry which is preliminary data.</text>
</comment>
<keyword evidence="2" id="KW-0489">Methyltransferase</keyword>
<dbReference type="GO" id="GO:0032259">
    <property type="term" value="P:methylation"/>
    <property type="evidence" value="ECO:0007669"/>
    <property type="project" value="UniProtKB-KW"/>
</dbReference>
<organism evidence="2 3">
    <name type="scientific">Labrys miyagiensis</name>
    <dbReference type="NCBI Taxonomy" id="346912"/>
    <lineage>
        <taxon>Bacteria</taxon>
        <taxon>Pseudomonadati</taxon>
        <taxon>Pseudomonadota</taxon>
        <taxon>Alphaproteobacteria</taxon>
        <taxon>Hyphomicrobiales</taxon>
        <taxon>Xanthobacteraceae</taxon>
        <taxon>Labrys</taxon>
    </lineage>
</organism>
<protein>
    <submittedName>
        <fullName evidence="2">SAM-dependent methyltransferase</fullName>
    </submittedName>
</protein>
<name>A0ABQ6CVE8_9HYPH</name>
<dbReference type="EMBL" id="BSPC01000058">
    <property type="protein sequence ID" value="GLS22257.1"/>
    <property type="molecule type" value="Genomic_DNA"/>
</dbReference>
<gene>
    <name evidence="2" type="primary">ubiE2</name>
    <name evidence="2" type="ORF">GCM10007874_52740</name>
</gene>
<accession>A0ABQ6CVE8</accession>
<feature type="domain" description="Methyltransferase type 11" evidence="1">
    <location>
        <begin position="167"/>
        <end position="264"/>
    </location>
</feature>
<keyword evidence="2" id="KW-0808">Transferase</keyword>
<evidence type="ECO:0000259" key="1">
    <source>
        <dbReference type="Pfam" id="PF08241"/>
    </source>
</evidence>
<dbReference type="RefSeq" id="WP_284315224.1">
    <property type="nucleotide sequence ID" value="NZ_BSPC01000058.1"/>
</dbReference>
<reference evidence="3" key="1">
    <citation type="journal article" date="2019" name="Int. J. Syst. Evol. Microbiol.">
        <title>The Global Catalogue of Microorganisms (GCM) 10K type strain sequencing project: providing services to taxonomists for standard genome sequencing and annotation.</title>
        <authorList>
            <consortium name="The Broad Institute Genomics Platform"/>
            <consortium name="The Broad Institute Genome Sequencing Center for Infectious Disease"/>
            <person name="Wu L."/>
            <person name="Ma J."/>
        </authorList>
    </citation>
    <scope>NUCLEOTIDE SEQUENCE [LARGE SCALE GENOMIC DNA]</scope>
    <source>
        <strain evidence="3">NBRC 101365</strain>
    </source>
</reference>
<evidence type="ECO:0000313" key="2">
    <source>
        <dbReference type="EMBL" id="GLS22257.1"/>
    </source>
</evidence>
<dbReference type="Gene3D" id="3.40.50.150">
    <property type="entry name" value="Vaccinia Virus protein VP39"/>
    <property type="match status" value="1"/>
</dbReference>
<dbReference type="PANTHER" id="PTHR43591:SF24">
    <property type="entry name" value="2-METHOXY-6-POLYPRENYL-1,4-BENZOQUINOL METHYLASE, MITOCHONDRIAL"/>
    <property type="match status" value="1"/>
</dbReference>
<evidence type="ECO:0000313" key="3">
    <source>
        <dbReference type="Proteomes" id="UP001156882"/>
    </source>
</evidence>
<keyword evidence="3" id="KW-1185">Reference proteome</keyword>
<dbReference type="PANTHER" id="PTHR43591">
    <property type="entry name" value="METHYLTRANSFERASE"/>
    <property type="match status" value="1"/>
</dbReference>
<sequence length="394" mass="44946">MTAVTFANKARFKAQFDLNNQEFSLAGTLRPQSIDEIAPSLALFKDSIDRVSGVLYVNVRRLGQMNNTAFHAFARVMLDASRVRPDLRFVVVTSSVVGWTTEKFGRLGLIEPAIKVEEYDADFYPFQSILEESRFFPVLRTQTKMTWRHERNILPRHGLKENVAVADICCGIGDFAALLYKDFKPSRLVALDHSKPSLAYARRVAADFGLHGIEYVYGDAAELLLEDNQFDFVTCRHALQVFPKPHMILKELFRICKPGGRVYITNEKVSHCVGEPRGESIKWTYEQAAKVWAHFDMDIECGPKSRRYMVDCGFENIKMETFMVSNLDGDPQDFADIVQAWENAFVDQMSTRRGDTQEFMDRFRGGFQDHIFAALHPRGYAGWPIWVASGTKPQ</sequence>